<evidence type="ECO:0000313" key="11">
    <source>
        <dbReference type="Proteomes" id="UP000033058"/>
    </source>
</evidence>
<accession>A0A0E3Q203</accession>
<dbReference type="GO" id="GO:0005525">
    <property type="term" value="F:GTP binding"/>
    <property type="evidence" value="ECO:0007669"/>
    <property type="project" value="UniProtKB-KW"/>
</dbReference>
<evidence type="ECO:0000256" key="7">
    <source>
        <dbReference type="ARBA" id="ARBA00023211"/>
    </source>
</evidence>
<feature type="domain" description="Coenzyme F420:L-glutamate ligase-like" evidence="9">
    <location>
        <begin position="10"/>
        <end position="220"/>
    </location>
</feature>
<dbReference type="GeneID" id="24852983"/>
<dbReference type="Proteomes" id="UP000033058">
    <property type="component" value="Chromosome"/>
</dbReference>
<reference evidence="10 11" key="1">
    <citation type="submission" date="2014-07" db="EMBL/GenBank/DDBJ databases">
        <title>Methanogenic archaea and the global carbon cycle.</title>
        <authorList>
            <person name="Henriksen J.R."/>
            <person name="Luke J."/>
            <person name="Reinhart S."/>
            <person name="Benedict M.N."/>
            <person name="Youngblut N.D."/>
            <person name="Metcalf M.E."/>
            <person name="Whitaker R.J."/>
            <person name="Metcalf W.W."/>
        </authorList>
    </citation>
    <scope>NUCLEOTIDE SEQUENCE [LARGE SCALE GENOMIC DNA]</scope>
    <source>
        <strain evidence="10 11">WWM610</strain>
    </source>
</reference>
<dbReference type="InterPro" id="IPR023659">
    <property type="entry name" value="F420_ligase_CofE_arc"/>
</dbReference>
<evidence type="ECO:0000256" key="5">
    <source>
        <dbReference type="ARBA" id="ARBA00022958"/>
    </source>
</evidence>
<dbReference type="NCBIfam" id="NF009809">
    <property type="entry name" value="PRK13293.1"/>
    <property type="match status" value="1"/>
</dbReference>
<dbReference type="NCBIfam" id="TIGR01916">
    <property type="entry name" value="F420_cofE"/>
    <property type="match status" value="1"/>
</dbReference>
<dbReference type="EC" id="6.3.2.31" evidence="8"/>
<comment type="similarity">
    <text evidence="8">Belongs to the CofE family.</text>
</comment>
<dbReference type="Pfam" id="PF01996">
    <property type="entry name" value="F420_ligase"/>
    <property type="match status" value="1"/>
</dbReference>
<dbReference type="PATRIC" id="fig|1434117.4.peg.4012"/>
<dbReference type="InterPro" id="IPR008225">
    <property type="entry name" value="F420-0_g-glutamyl_ligase"/>
</dbReference>
<keyword evidence="1 8" id="KW-0436">Ligase</keyword>
<comment type="function">
    <text evidence="8">Catalyzes the GTP-dependent successive addition of two or more gamma-linked L-glutamates to the L-lactyl phosphodiester of 7,8-didemethyl-8-hydroxy-5-deazariboflavin (F420-0) to form coenzyme F420-0-glutamyl-glutamate (F420-2) or polyglutamated F420 derivatives.</text>
</comment>
<feature type="binding site" evidence="8">
    <location>
        <position position="151"/>
    </location>
    <ligand>
        <name>a divalent metal cation</name>
        <dbReference type="ChEBI" id="CHEBI:60240"/>
        <label>2</label>
    </ligand>
</feature>
<comment type="cofactor">
    <cofactor evidence="8">
        <name>Mg(2+)</name>
        <dbReference type="ChEBI" id="CHEBI:18420"/>
    </cofactor>
    <cofactor evidence="8">
        <name>Mn(2+)</name>
        <dbReference type="ChEBI" id="CHEBI:29035"/>
    </cofactor>
    <text evidence="8">Binds 2 divalent metal cations per subunit. The ions could be magnesium and/or manganese.</text>
</comment>
<dbReference type="HOGENOM" id="CLU_051152_1_1_2"/>
<evidence type="ECO:0000256" key="2">
    <source>
        <dbReference type="ARBA" id="ARBA00022723"/>
    </source>
</evidence>
<feature type="binding site" evidence="8">
    <location>
        <position position="112"/>
    </location>
    <ligand>
        <name>GTP</name>
        <dbReference type="ChEBI" id="CHEBI:37565"/>
    </ligand>
</feature>
<feature type="binding site" evidence="8">
    <location>
        <position position="150"/>
    </location>
    <ligand>
        <name>a divalent metal cation</name>
        <dbReference type="ChEBI" id="CHEBI:60240"/>
        <label>1</label>
    </ligand>
</feature>
<dbReference type="PANTHER" id="PTHR47917">
    <property type="match status" value="1"/>
</dbReference>
<feature type="binding site" evidence="8">
    <location>
        <position position="109"/>
    </location>
    <ligand>
        <name>a divalent metal cation</name>
        <dbReference type="ChEBI" id="CHEBI:60240"/>
        <label>1</label>
    </ligand>
</feature>
<dbReference type="EC" id="6.3.2.34" evidence="8"/>
<keyword evidence="7 8" id="KW-0464">Manganese</keyword>
<comment type="pathway">
    <text evidence="8">Cofactor biosynthesis; coenzyme F420 biosynthesis.</text>
</comment>
<comment type="subunit">
    <text evidence="8">Homodimer.</text>
</comment>
<comment type="cofactor">
    <cofactor evidence="8">
        <name>K(+)</name>
        <dbReference type="ChEBI" id="CHEBI:29103"/>
    </cofactor>
    <text evidence="8">Monovalent cation. The ion could be potassium.</text>
</comment>
<organism evidence="10 11">
    <name type="scientific">Methanosarcina mazei WWM610</name>
    <dbReference type="NCBI Taxonomy" id="1434117"/>
    <lineage>
        <taxon>Archaea</taxon>
        <taxon>Methanobacteriati</taxon>
        <taxon>Methanobacteriota</taxon>
        <taxon>Stenosarchaea group</taxon>
        <taxon>Methanomicrobia</taxon>
        <taxon>Methanosarcinales</taxon>
        <taxon>Methanosarcinaceae</taxon>
        <taxon>Methanosarcina</taxon>
    </lineage>
</organism>
<keyword evidence="3 8" id="KW-0547">Nucleotide-binding</keyword>
<dbReference type="GO" id="GO:0052645">
    <property type="term" value="P:F420-0 metabolic process"/>
    <property type="evidence" value="ECO:0007669"/>
    <property type="project" value="UniProtKB-UniRule"/>
</dbReference>
<protein>
    <recommendedName>
        <fullName evidence="8">Coenzyme F420:L-glutamate ligase</fullName>
        <ecNumber evidence="8">6.3.2.31</ecNumber>
        <ecNumber evidence="8">6.3.2.34</ecNumber>
    </recommendedName>
    <alternativeName>
        <fullName evidence="8">Coenzyme F420-0:L-glutamate ligase</fullName>
    </alternativeName>
    <alternativeName>
        <fullName evidence="8">Coenzyme F420-1:gamma-L-glutamate ligase</fullName>
    </alternativeName>
</protein>
<evidence type="ECO:0000256" key="6">
    <source>
        <dbReference type="ARBA" id="ARBA00023134"/>
    </source>
</evidence>
<feature type="binding site" evidence="8">
    <location>
        <position position="45"/>
    </location>
    <ligand>
        <name>GTP</name>
        <dbReference type="ChEBI" id="CHEBI:37565"/>
    </ligand>
</feature>
<evidence type="ECO:0000256" key="1">
    <source>
        <dbReference type="ARBA" id="ARBA00022598"/>
    </source>
</evidence>
<evidence type="ECO:0000313" key="10">
    <source>
        <dbReference type="EMBL" id="AKB42167.1"/>
    </source>
</evidence>
<comment type="catalytic activity">
    <reaction evidence="8">
        <text>oxidized coenzyme F420-1 + GTP + L-glutamate = oxidized coenzyme F420-2 + GDP + phosphate + H(+)</text>
        <dbReference type="Rhea" id="RHEA:30523"/>
        <dbReference type="ChEBI" id="CHEBI:15378"/>
        <dbReference type="ChEBI" id="CHEBI:29985"/>
        <dbReference type="ChEBI" id="CHEBI:37565"/>
        <dbReference type="ChEBI" id="CHEBI:43474"/>
        <dbReference type="ChEBI" id="CHEBI:57922"/>
        <dbReference type="ChEBI" id="CHEBI:58189"/>
        <dbReference type="ChEBI" id="CHEBI:59920"/>
        <dbReference type="EC" id="6.3.2.34"/>
    </reaction>
</comment>
<feature type="binding site" evidence="8">
    <location>
        <begin position="206"/>
        <end position="213"/>
    </location>
    <ligand>
        <name>GTP</name>
        <dbReference type="ChEBI" id="CHEBI:37565"/>
    </ligand>
</feature>
<keyword evidence="5 8" id="KW-0630">Potassium</keyword>
<keyword evidence="2 8" id="KW-0479">Metal-binding</keyword>
<dbReference type="AlphaFoldDB" id="A0A0E3Q203"/>
<evidence type="ECO:0000256" key="4">
    <source>
        <dbReference type="ARBA" id="ARBA00022842"/>
    </source>
</evidence>
<dbReference type="GO" id="GO:0046872">
    <property type="term" value="F:metal ion binding"/>
    <property type="evidence" value="ECO:0007669"/>
    <property type="project" value="UniProtKB-KW"/>
</dbReference>
<dbReference type="GO" id="GO:0052618">
    <property type="term" value="F:coenzyme F420-0:L-glutamate ligase activity"/>
    <property type="evidence" value="ECO:0007669"/>
    <property type="project" value="UniProtKB-UniRule"/>
</dbReference>
<comment type="catalytic activity">
    <reaction evidence="8">
        <text>oxidized coenzyme F420-0 + GTP + L-glutamate = oxidized coenzyme F420-1 + GDP + phosphate + H(+)</text>
        <dbReference type="Rhea" id="RHEA:30555"/>
        <dbReference type="ChEBI" id="CHEBI:15378"/>
        <dbReference type="ChEBI" id="CHEBI:29985"/>
        <dbReference type="ChEBI" id="CHEBI:37565"/>
        <dbReference type="ChEBI" id="CHEBI:43474"/>
        <dbReference type="ChEBI" id="CHEBI:58189"/>
        <dbReference type="ChEBI" id="CHEBI:59907"/>
        <dbReference type="ChEBI" id="CHEBI:59920"/>
        <dbReference type="EC" id="6.3.2.31"/>
    </reaction>
</comment>
<evidence type="ECO:0000256" key="8">
    <source>
        <dbReference type="HAMAP-Rule" id="MF_01258"/>
    </source>
</evidence>
<dbReference type="UniPathway" id="UPA00071"/>
<dbReference type="HAMAP" id="MF_01258">
    <property type="entry name" value="F420_ligase_CofE"/>
    <property type="match status" value="1"/>
</dbReference>
<dbReference type="SUPFAM" id="SSF144010">
    <property type="entry name" value="CofE-like"/>
    <property type="match status" value="1"/>
</dbReference>
<sequence>MKFEAIAVEKIPLIHEGDNLPSIICEKIGLQYRDIIIIASTIVAKAEGEIFRLEDITPGEEALEIAARTGKDPRFIQAVLSKSREVFVETPFMLVTTLAGHTCVNAGIDESNIENGFLLYPPENPDASALKIGKELEKLSGKKLSVIITDTNGRAFKIGQTGVAIGIYNIKPVKRWIGEKDLFGKVLEITEQAIADELAGAANLLMGEGAGGIPVVIIRGLDYYCEGNTSIKESYRPENMDVIKQGLRCLRNKK</sequence>
<dbReference type="EMBL" id="CP009509">
    <property type="protein sequence ID" value="AKB42167.1"/>
    <property type="molecule type" value="Genomic_DNA"/>
</dbReference>
<dbReference type="InterPro" id="IPR002847">
    <property type="entry name" value="F420-0_gamma-glut_ligase-dom"/>
</dbReference>
<feature type="binding site" evidence="8">
    <location>
        <begin position="11"/>
        <end position="14"/>
    </location>
    <ligand>
        <name>GTP</name>
        <dbReference type="ChEBI" id="CHEBI:37565"/>
    </ligand>
</feature>
<name>A0A0E3Q203_METMZ</name>
<dbReference type="Gene3D" id="3.90.1660.10">
    <property type="entry name" value="CofE-like domain"/>
    <property type="match status" value="1"/>
</dbReference>
<keyword evidence="6 8" id="KW-0342">GTP-binding</keyword>
<dbReference type="GO" id="GO:0052619">
    <property type="term" value="F:coenzyme F420-1:gamma-L-glutamate ligase activity"/>
    <property type="evidence" value="ECO:0007669"/>
    <property type="project" value="UniProtKB-UniRule"/>
</dbReference>
<evidence type="ECO:0000259" key="9">
    <source>
        <dbReference type="Pfam" id="PF01996"/>
    </source>
</evidence>
<feature type="binding site" evidence="8">
    <location>
        <begin position="40"/>
        <end position="41"/>
    </location>
    <ligand>
        <name>GTP</name>
        <dbReference type="ChEBI" id="CHEBI:37565"/>
    </ligand>
</feature>
<feature type="binding site" evidence="8">
    <location>
        <position position="208"/>
    </location>
    <ligand>
        <name>a divalent metal cation</name>
        <dbReference type="ChEBI" id="CHEBI:60240"/>
        <label>2</label>
    </ligand>
</feature>
<dbReference type="RefSeq" id="WP_015411814.1">
    <property type="nucleotide sequence ID" value="NZ_CP009509.1"/>
</dbReference>
<dbReference type="Gene3D" id="3.30.1330.100">
    <property type="entry name" value="CofE-like"/>
    <property type="match status" value="1"/>
</dbReference>
<dbReference type="PANTHER" id="PTHR47917:SF1">
    <property type="entry name" value="COENZYME F420:L-GLUTAMATE LIGASE"/>
    <property type="match status" value="1"/>
</dbReference>
<keyword evidence="4 8" id="KW-0460">Magnesium</keyword>
<proteinExistence type="inferred from homology"/>
<evidence type="ECO:0000256" key="3">
    <source>
        <dbReference type="ARBA" id="ARBA00022741"/>
    </source>
</evidence>
<gene>
    <name evidence="8" type="primary">cofE</name>
    <name evidence="10" type="ORF">MSMAW_3176</name>
</gene>